<dbReference type="Gene3D" id="3.90.79.10">
    <property type="entry name" value="Nucleoside Triphosphate Pyrophosphohydrolase"/>
    <property type="match status" value="1"/>
</dbReference>
<dbReference type="InterPro" id="IPR000086">
    <property type="entry name" value="NUDIX_hydrolase_dom"/>
</dbReference>
<comment type="caution">
    <text evidence="12">The sequence shown here is derived from an EMBL/GenBank/DDBJ whole genome shotgun (WGS) entry which is preliminary data.</text>
</comment>
<evidence type="ECO:0000313" key="12">
    <source>
        <dbReference type="EMBL" id="GAD92442.1"/>
    </source>
</evidence>
<dbReference type="InterPro" id="IPR015797">
    <property type="entry name" value="NUDIX_hydrolase-like_dom_sf"/>
</dbReference>
<dbReference type="PANTHER" id="PTHR12318:SF0">
    <property type="entry name" value="ACYL-COENZYME A DIPHOSPHATASE NUDT19"/>
    <property type="match status" value="1"/>
</dbReference>
<keyword evidence="9" id="KW-0687">Ribonucleoprotein</keyword>
<dbReference type="Gene3D" id="3.30.1230.20">
    <property type="match status" value="1"/>
</dbReference>
<evidence type="ECO:0000256" key="6">
    <source>
        <dbReference type="ARBA" id="ARBA00022842"/>
    </source>
</evidence>
<protein>
    <recommendedName>
        <fullName evidence="11">Nudix hydrolase domain-containing protein</fullName>
    </recommendedName>
</protein>
<keyword evidence="7" id="KW-0689">Ribosomal protein</keyword>
<dbReference type="PROSITE" id="PS51462">
    <property type="entry name" value="NUDIX"/>
    <property type="match status" value="1"/>
</dbReference>
<dbReference type="GO" id="GO:1990904">
    <property type="term" value="C:ribonucleoprotein complex"/>
    <property type="evidence" value="ECO:0007669"/>
    <property type="project" value="UniProtKB-KW"/>
</dbReference>
<comment type="similarity">
    <text evidence="3">Belongs to the eukaryotic ribosomal protein eS21 family.</text>
</comment>
<dbReference type="PROSITE" id="PS00996">
    <property type="entry name" value="RIBOSOMAL_S21E"/>
    <property type="match status" value="1"/>
</dbReference>
<dbReference type="GO" id="GO:0003735">
    <property type="term" value="F:structural constituent of ribosome"/>
    <property type="evidence" value="ECO:0007669"/>
    <property type="project" value="InterPro"/>
</dbReference>
<name>V5FV21_BYSSN</name>
<feature type="region of interest" description="Disordered" evidence="10">
    <location>
        <begin position="56"/>
        <end position="89"/>
    </location>
</feature>
<dbReference type="SUPFAM" id="SSF55811">
    <property type="entry name" value="Nudix"/>
    <property type="match status" value="1"/>
</dbReference>
<dbReference type="InterPro" id="IPR039121">
    <property type="entry name" value="NUDT19"/>
</dbReference>
<evidence type="ECO:0000256" key="9">
    <source>
        <dbReference type="ARBA" id="ARBA00023274"/>
    </source>
</evidence>
<evidence type="ECO:0000259" key="11">
    <source>
        <dbReference type="PROSITE" id="PS51462"/>
    </source>
</evidence>
<dbReference type="CDD" id="cd18870">
    <property type="entry name" value="NUDIX_AcylCoAdiphos_Nudt19"/>
    <property type="match status" value="1"/>
</dbReference>
<dbReference type="PANTHER" id="PTHR12318">
    <property type="entry name" value="TESTOSTERONE-REGULATED PROTEIN RP2"/>
    <property type="match status" value="1"/>
</dbReference>
<dbReference type="AlphaFoldDB" id="V5FV21"/>
<keyword evidence="6" id="KW-0460">Magnesium</keyword>
<organism evidence="12 13">
    <name type="scientific">Byssochlamys spectabilis (strain No. 5 / NBRC 109023)</name>
    <name type="common">Paecilomyces variotii</name>
    <dbReference type="NCBI Taxonomy" id="1356009"/>
    <lineage>
        <taxon>Eukaryota</taxon>
        <taxon>Fungi</taxon>
        <taxon>Dikarya</taxon>
        <taxon>Ascomycota</taxon>
        <taxon>Pezizomycotina</taxon>
        <taxon>Eurotiomycetes</taxon>
        <taxon>Eurotiomycetidae</taxon>
        <taxon>Eurotiales</taxon>
        <taxon>Thermoascaceae</taxon>
        <taxon>Paecilomyces</taxon>
    </lineage>
</organism>
<dbReference type="InterPro" id="IPR038579">
    <property type="entry name" value="Ribosomal_eS21_sf"/>
</dbReference>
<gene>
    <name evidence="12" type="ORF">PVAR5_1033</name>
</gene>
<evidence type="ECO:0000256" key="2">
    <source>
        <dbReference type="ARBA" id="ARBA00001946"/>
    </source>
</evidence>
<feature type="domain" description="Nudix hydrolase" evidence="11">
    <location>
        <begin position="82"/>
        <end position="295"/>
    </location>
</feature>
<dbReference type="GO" id="GO:0005739">
    <property type="term" value="C:mitochondrion"/>
    <property type="evidence" value="ECO:0007669"/>
    <property type="project" value="TreeGrafter"/>
</dbReference>
<dbReference type="InterPro" id="IPR001931">
    <property type="entry name" value="Ribosomal_eS21"/>
</dbReference>
<dbReference type="eggNOG" id="KOG3486">
    <property type="taxonomic scope" value="Eukaryota"/>
</dbReference>
<dbReference type="GO" id="GO:0016818">
    <property type="term" value="F:hydrolase activity, acting on acid anhydrides, in phosphorus-containing anhydrides"/>
    <property type="evidence" value="ECO:0007669"/>
    <property type="project" value="InterPro"/>
</dbReference>
<dbReference type="HOGENOM" id="CLU_018689_1_0_1"/>
<dbReference type="GO" id="GO:0006412">
    <property type="term" value="P:translation"/>
    <property type="evidence" value="ECO:0007669"/>
    <property type="project" value="InterPro"/>
</dbReference>
<evidence type="ECO:0000256" key="5">
    <source>
        <dbReference type="ARBA" id="ARBA00022801"/>
    </source>
</evidence>
<comment type="cofactor">
    <cofactor evidence="1">
        <name>Mn(2+)</name>
        <dbReference type="ChEBI" id="CHEBI:29035"/>
    </cofactor>
</comment>
<evidence type="ECO:0000256" key="10">
    <source>
        <dbReference type="SAM" id="MobiDB-lite"/>
    </source>
</evidence>
<keyword evidence="13" id="KW-1185">Reference proteome</keyword>
<evidence type="ECO:0000256" key="1">
    <source>
        <dbReference type="ARBA" id="ARBA00001936"/>
    </source>
</evidence>
<dbReference type="OrthoDB" id="1695362at2759"/>
<dbReference type="Pfam" id="PF01249">
    <property type="entry name" value="Ribosomal_S21e"/>
    <property type="match status" value="1"/>
</dbReference>
<dbReference type="GO" id="GO:0046872">
    <property type="term" value="F:metal ion binding"/>
    <property type="evidence" value="ECO:0007669"/>
    <property type="project" value="UniProtKB-KW"/>
</dbReference>
<sequence>MLSFLDVSISFLREPLHRSVNILPQRIPSCRVKRYPGHFPAKGTTRRSYALDYSTVASRDKPESSQNMSQKISRPAKGKPSPPRPSSSVILISPKNEILLLHRVKNSSSFASAHVFPGGNISLQDGEYPPPEHPKRHDEAIHYRKAAIRELFEESGILLAKDKSTGRMITVDPAEKENGRHAIHRRETTFPEWLKTQNRNAEPDTEPLIPFTHWITPINVPKRFTTQMYLYFLPLPQESEKQLLEDIPAEGGREEVQVPTTDGGVEIMEARFLPASEWLRLAAVGEIILFPPQYILLHIISGFLDKEPRDTASAEELKRRRSELVEFVHSGSPPWTDKYISPKMLKMLPDGRVVLALDSPGPELKGSDKKGESDRVVIVRFNKEGPREVEVRWKKDVFEEEKEKSNLYVPRKCSATNRIIKANDHASVQISIGKVDENGRLTDERQTYALCGFIRARGESDDSLNRLAQRDGLLKNVWSAQR</sequence>
<evidence type="ECO:0000256" key="7">
    <source>
        <dbReference type="ARBA" id="ARBA00022980"/>
    </source>
</evidence>
<reference evidence="13" key="1">
    <citation type="journal article" date="2014" name="Genome Announc.">
        <title>Draft genome sequence of the formaldehyde-resistant fungus Byssochlamys spectabilis No. 5 (anamorph Paecilomyces variotii No. 5) (NBRC109023).</title>
        <authorList>
            <person name="Oka T."/>
            <person name="Ekino K."/>
            <person name="Fukuda K."/>
            <person name="Nomura Y."/>
        </authorList>
    </citation>
    <scope>NUCLEOTIDE SEQUENCE [LARGE SCALE GENOMIC DNA]</scope>
    <source>
        <strain evidence="13">No. 5 / NBRC 109023</strain>
    </source>
</reference>
<dbReference type="FunFam" id="3.30.1230.20:FF:000001">
    <property type="entry name" value="40S ribosomal protein S21"/>
    <property type="match status" value="1"/>
</dbReference>
<evidence type="ECO:0000313" key="13">
    <source>
        <dbReference type="Proteomes" id="UP000018001"/>
    </source>
</evidence>
<accession>V5FV21</accession>
<proteinExistence type="inferred from homology"/>
<evidence type="ECO:0000256" key="3">
    <source>
        <dbReference type="ARBA" id="ARBA00010228"/>
    </source>
</evidence>
<dbReference type="InParanoid" id="V5FV21"/>
<dbReference type="EMBL" id="BAUL01000025">
    <property type="protein sequence ID" value="GAD92442.1"/>
    <property type="molecule type" value="Genomic_DNA"/>
</dbReference>
<keyword evidence="4" id="KW-0479">Metal-binding</keyword>
<dbReference type="GO" id="GO:0022626">
    <property type="term" value="C:cytosolic ribosome"/>
    <property type="evidence" value="ECO:0007669"/>
    <property type="project" value="UniProtKB-ARBA"/>
</dbReference>
<comment type="cofactor">
    <cofactor evidence="2">
        <name>Mg(2+)</name>
        <dbReference type="ChEBI" id="CHEBI:18420"/>
    </cofactor>
</comment>
<dbReference type="GO" id="GO:0042274">
    <property type="term" value="P:ribosomal small subunit biogenesis"/>
    <property type="evidence" value="ECO:0007669"/>
    <property type="project" value="UniProtKB-ARBA"/>
</dbReference>
<keyword evidence="5" id="KW-0378">Hydrolase</keyword>
<dbReference type="InterPro" id="IPR018279">
    <property type="entry name" value="Ribosomal_eS21_CS"/>
</dbReference>
<dbReference type="Proteomes" id="UP000018001">
    <property type="component" value="Unassembled WGS sequence"/>
</dbReference>
<evidence type="ECO:0000256" key="8">
    <source>
        <dbReference type="ARBA" id="ARBA00023211"/>
    </source>
</evidence>
<keyword evidence="8" id="KW-0464">Manganese</keyword>
<evidence type="ECO:0000256" key="4">
    <source>
        <dbReference type="ARBA" id="ARBA00022723"/>
    </source>
</evidence>